<name>A0AA88UJ23_9ASTE</name>
<keyword evidence="3" id="KW-1185">Reference proteome</keyword>
<protein>
    <recommendedName>
        <fullName evidence="4">UBN2_2 domain-containing protein</fullName>
    </recommendedName>
</protein>
<dbReference type="Pfam" id="PF14223">
    <property type="entry name" value="Retrotran_gag_2"/>
    <property type="match status" value="1"/>
</dbReference>
<dbReference type="Proteomes" id="UP001187471">
    <property type="component" value="Unassembled WGS sequence"/>
</dbReference>
<dbReference type="AlphaFoldDB" id="A0AA88UJ23"/>
<accession>A0AA88UJ23</accession>
<sequence length="226" mass="25806">MYLAHIEEQFQGSSKAHATTLITKMVTLKYSGSGGVRAHILRMNDMASQLKSLDIEISEGFLVYFIMTSLPTQFGPFKINYNMQKEMWKMNELISMCVQEEERLKSEKLDSAHDHVSIPAIQKVSAPLPHIEDNDAPETPDLIMTPGLWIHVTSVLSIQTTKSSTEGHPFGRHLQNEEEEENKDQQKGKSTKRWIDEKEKYEEREGIPNTTTIISSRHMAKDDCNK</sequence>
<organism evidence="2 3">
    <name type="scientific">Escallonia rubra</name>
    <dbReference type="NCBI Taxonomy" id="112253"/>
    <lineage>
        <taxon>Eukaryota</taxon>
        <taxon>Viridiplantae</taxon>
        <taxon>Streptophyta</taxon>
        <taxon>Embryophyta</taxon>
        <taxon>Tracheophyta</taxon>
        <taxon>Spermatophyta</taxon>
        <taxon>Magnoliopsida</taxon>
        <taxon>eudicotyledons</taxon>
        <taxon>Gunneridae</taxon>
        <taxon>Pentapetalae</taxon>
        <taxon>asterids</taxon>
        <taxon>campanulids</taxon>
        <taxon>Escalloniales</taxon>
        <taxon>Escalloniaceae</taxon>
        <taxon>Escallonia</taxon>
    </lineage>
</organism>
<evidence type="ECO:0008006" key="4">
    <source>
        <dbReference type="Google" id="ProtNLM"/>
    </source>
</evidence>
<proteinExistence type="predicted"/>
<gene>
    <name evidence="2" type="ORF">RJ640_009599</name>
</gene>
<dbReference type="EMBL" id="JAVXUO010001032">
    <property type="protein sequence ID" value="KAK2986865.1"/>
    <property type="molecule type" value="Genomic_DNA"/>
</dbReference>
<feature type="compositionally biased region" description="Basic and acidic residues" evidence="1">
    <location>
        <begin position="183"/>
        <end position="206"/>
    </location>
</feature>
<evidence type="ECO:0000313" key="2">
    <source>
        <dbReference type="EMBL" id="KAK2986865.1"/>
    </source>
</evidence>
<evidence type="ECO:0000256" key="1">
    <source>
        <dbReference type="SAM" id="MobiDB-lite"/>
    </source>
</evidence>
<evidence type="ECO:0000313" key="3">
    <source>
        <dbReference type="Proteomes" id="UP001187471"/>
    </source>
</evidence>
<reference evidence="2" key="1">
    <citation type="submission" date="2022-12" db="EMBL/GenBank/DDBJ databases">
        <title>Draft genome assemblies for two species of Escallonia (Escalloniales).</title>
        <authorList>
            <person name="Chanderbali A."/>
            <person name="Dervinis C."/>
            <person name="Anghel I."/>
            <person name="Soltis D."/>
            <person name="Soltis P."/>
            <person name="Zapata F."/>
        </authorList>
    </citation>
    <scope>NUCLEOTIDE SEQUENCE</scope>
    <source>
        <strain evidence="2">UCBG92.1500</strain>
        <tissue evidence="2">Leaf</tissue>
    </source>
</reference>
<dbReference type="PANTHER" id="PTHR35317:SF23">
    <property type="entry name" value="OS04G0629600 PROTEIN"/>
    <property type="match status" value="1"/>
</dbReference>
<dbReference type="PANTHER" id="PTHR35317">
    <property type="entry name" value="OS04G0629600 PROTEIN"/>
    <property type="match status" value="1"/>
</dbReference>
<feature type="region of interest" description="Disordered" evidence="1">
    <location>
        <begin position="160"/>
        <end position="226"/>
    </location>
</feature>
<comment type="caution">
    <text evidence="2">The sequence shown here is derived from an EMBL/GenBank/DDBJ whole genome shotgun (WGS) entry which is preliminary data.</text>
</comment>